<reference evidence="2" key="1">
    <citation type="submission" date="2009-05" db="EMBL/GenBank/DDBJ databases">
        <authorList>
            <person name="Harkins D.M."/>
            <person name="DeShazer D."/>
            <person name="Woods D.E."/>
            <person name="Brinkac L.M."/>
            <person name="Brown K.A."/>
            <person name="Hung G.C."/>
            <person name="Tuanyok A."/>
            <person name="Zhang B."/>
            <person name="Nierman W.C."/>
        </authorList>
    </citation>
    <scope>NUCLEOTIDE SEQUENCE [LARGE SCALE GENOMIC DNA]</scope>
    <source>
        <strain evidence="2">1710a</strain>
    </source>
</reference>
<organism evidence="2">
    <name type="scientific">Burkholderia pseudomallei 1710a</name>
    <dbReference type="NCBI Taxonomy" id="320371"/>
    <lineage>
        <taxon>Bacteria</taxon>
        <taxon>Pseudomonadati</taxon>
        <taxon>Pseudomonadota</taxon>
        <taxon>Betaproteobacteria</taxon>
        <taxon>Burkholderiales</taxon>
        <taxon>Burkholderiaceae</taxon>
        <taxon>Burkholderia</taxon>
        <taxon>pseudomallei group</taxon>
    </lineage>
</organism>
<name>A0A0E1W8W0_BURPE</name>
<dbReference type="EMBL" id="CM000832">
    <property type="protein sequence ID" value="EET08776.1"/>
    <property type="molecule type" value="Genomic_DNA"/>
</dbReference>
<accession>A0A0E1W8W0</accession>
<feature type="region of interest" description="Disordered" evidence="1">
    <location>
        <begin position="1"/>
        <end position="37"/>
    </location>
</feature>
<gene>
    <name evidence="2" type="ORF">BURPS1710A_2596</name>
</gene>
<proteinExistence type="predicted"/>
<dbReference type="AlphaFoldDB" id="A0A0E1W8W0"/>
<protein>
    <submittedName>
        <fullName evidence="2">Uncharacterized protein</fullName>
    </submittedName>
</protein>
<sequence length="103" mass="11894">MTRRAAAPACPVFRRSTPRRRPKRSRSTVAPLSGKPAHRGHHFVLFKKCINQNYPPNHFHSCIAGLSLCKKHPLNNQTPFIKCNNQSDTHYFQNQVHDQIHPF</sequence>
<evidence type="ECO:0000313" key="2">
    <source>
        <dbReference type="EMBL" id="EET08776.1"/>
    </source>
</evidence>
<evidence type="ECO:0000256" key="1">
    <source>
        <dbReference type="SAM" id="MobiDB-lite"/>
    </source>
</evidence>
<dbReference type="HOGENOM" id="CLU_2258447_0_0_4"/>
<feature type="compositionally biased region" description="Basic residues" evidence="1">
    <location>
        <begin position="16"/>
        <end position="26"/>
    </location>
</feature>
<dbReference type="Proteomes" id="UP000001812">
    <property type="component" value="Chromosome I"/>
</dbReference>